<dbReference type="GeneID" id="77007279"/>
<dbReference type="Gene3D" id="3.40.50.300">
    <property type="entry name" value="P-loop containing nucleotide triphosphate hydrolases"/>
    <property type="match status" value="1"/>
</dbReference>
<dbReference type="PANTHER" id="PTHR40072:SF1">
    <property type="entry name" value="MOLYBDOPTERIN-GUANINE DINUCLEOTIDE BIOSYNTHESIS ADAPTER PROTEIN"/>
    <property type="match status" value="1"/>
</dbReference>
<organism evidence="2 3">
    <name type="scientific">Paenibacillus macerans</name>
    <name type="common">Bacillus macerans</name>
    <dbReference type="NCBI Taxonomy" id="44252"/>
    <lineage>
        <taxon>Bacteria</taxon>
        <taxon>Bacillati</taxon>
        <taxon>Bacillota</taxon>
        <taxon>Bacilli</taxon>
        <taxon>Bacillales</taxon>
        <taxon>Paenibacillaceae</taxon>
        <taxon>Paenibacillus</taxon>
    </lineage>
</organism>
<name>A0A090ZDU4_PAEMA</name>
<reference evidence="2 3" key="1">
    <citation type="submission" date="2014-04" db="EMBL/GenBank/DDBJ databases">
        <authorList>
            <person name="Bishop-Lilly K.A."/>
            <person name="Broomall S.M."/>
            <person name="Chain P.S."/>
            <person name="Chertkov O."/>
            <person name="Coyne S.R."/>
            <person name="Daligault H.E."/>
            <person name="Davenport K.W."/>
            <person name="Erkkila T."/>
            <person name="Frey K.G."/>
            <person name="Gibbons H.S."/>
            <person name="Gu W."/>
            <person name="Jaissle J."/>
            <person name="Johnson S.L."/>
            <person name="Koroleva G.I."/>
            <person name="Ladner J.T."/>
            <person name="Lo C.-C."/>
            <person name="Minogue T.D."/>
            <person name="Munk C."/>
            <person name="Palacios G.F."/>
            <person name="Redden C.L."/>
            <person name="Rosenzweig C.N."/>
            <person name="Scholz M.B."/>
            <person name="Teshima H."/>
            <person name="Xu Y."/>
        </authorList>
    </citation>
    <scope>NUCLEOTIDE SEQUENCE [LARGE SCALE GENOMIC DNA]</scope>
    <source>
        <strain evidence="2 3">8244</strain>
    </source>
</reference>
<dbReference type="InterPro" id="IPR004435">
    <property type="entry name" value="MobB_dom"/>
</dbReference>
<dbReference type="RefSeq" id="WP_036623044.1">
    <property type="nucleotide sequence ID" value="NZ_BGML01000003.1"/>
</dbReference>
<gene>
    <name evidence="2" type="primary">mobB</name>
    <name evidence="2" type="ORF">DJ90_4926</name>
</gene>
<sequence>MAPIIQIVGYKNSGKTTLIARLVEMFHAMNLRVAVIKHDVHGFEVDREGTDTYRHRQAGASAAAIVSPWRTAIVEERETPLADLIGHFQAYDLIIIEGFKREPYPKMVFIRSAEDEHLLTELGGVCAAVYREEALPDPDKPPRPGLRCFERNDVDGILSFLKQNVLV</sequence>
<accession>A0A090ZDU4</accession>
<evidence type="ECO:0000313" key="3">
    <source>
        <dbReference type="Proteomes" id="UP000029278"/>
    </source>
</evidence>
<dbReference type="GO" id="GO:0005525">
    <property type="term" value="F:GTP binding"/>
    <property type="evidence" value="ECO:0007669"/>
    <property type="project" value="InterPro"/>
</dbReference>
<dbReference type="InterPro" id="IPR052539">
    <property type="entry name" value="MGD_biosynthesis_adapter"/>
</dbReference>
<feature type="domain" description="Molybdopterin-guanine dinucleotide biosynthesis protein B (MobB)" evidence="1">
    <location>
        <begin position="4"/>
        <end position="120"/>
    </location>
</feature>
<dbReference type="STRING" id="44252.DJ90_4926"/>
<dbReference type="OrthoDB" id="9786803at2"/>
<protein>
    <submittedName>
        <fullName evidence="2">Molybdopterin-guanine dinucleotide biosynthesis protein B</fullName>
    </submittedName>
</protein>
<evidence type="ECO:0000313" key="2">
    <source>
        <dbReference type="EMBL" id="KFN08817.1"/>
    </source>
</evidence>
<dbReference type="CDD" id="cd03116">
    <property type="entry name" value="MobB"/>
    <property type="match status" value="1"/>
</dbReference>
<dbReference type="HOGENOM" id="CLU_068199_1_0_9"/>
<dbReference type="PANTHER" id="PTHR40072">
    <property type="entry name" value="MOLYBDOPTERIN-GUANINE DINUCLEOTIDE BIOSYNTHESIS ADAPTER PROTEIN-RELATED"/>
    <property type="match status" value="1"/>
</dbReference>
<dbReference type="Pfam" id="PF03205">
    <property type="entry name" value="MobB"/>
    <property type="match status" value="1"/>
</dbReference>
<dbReference type="SUPFAM" id="SSF52540">
    <property type="entry name" value="P-loop containing nucleoside triphosphate hydrolases"/>
    <property type="match status" value="1"/>
</dbReference>
<proteinExistence type="predicted"/>
<dbReference type="Proteomes" id="UP000029278">
    <property type="component" value="Unassembled WGS sequence"/>
</dbReference>
<dbReference type="PATRIC" id="fig|44252.3.peg.2842"/>
<dbReference type="InterPro" id="IPR027417">
    <property type="entry name" value="P-loop_NTPase"/>
</dbReference>
<evidence type="ECO:0000259" key="1">
    <source>
        <dbReference type="Pfam" id="PF03205"/>
    </source>
</evidence>
<dbReference type="EMBL" id="JMQA01000026">
    <property type="protein sequence ID" value="KFN08817.1"/>
    <property type="molecule type" value="Genomic_DNA"/>
</dbReference>
<keyword evidence="3" id="KW-1185">Reference proteome</keyword>
<dbReference type="GO" id="GO:0006777">
    <property type="term" value="P:Mo-molybdopterin cofactor biosynthetic process"/>
    <property type="evidence" value="ECO:0007669"/>
    <property type="project" value="InterPro"/>
</dbReference>
<dbReference type="NCBIfam" id="TIGR00176">
    <property type="entry name" value="mobB"/>
    <property type="match status" value="1"/>
</dbReference>
<comment type="caution">
    <text evidence="2">The sequence shown here is derived from an EMBL/GenBank/DDBJ whole genome shotgun (WGS) entry which is preliminary data.</text>
</comment>
<dbReference type="AlphaFoldDB" id="A0A090ZDU4"/>